<evidence type="ECO:0000256" key="4">
    <source>
        <dbReference type="ARBA" id="ARBA00023274"/>
    </source>
</evidence>
<reference evidence="9" key="1">
    <citation type="submission" date="2020-10" db="EMBL/GenBank/DDBJ databases">
        <title>Connecting structure to function with the recovery of over 1000 high-quality activated sludge metagenome-assembled genomes encoding full-length rRNA genes using long-read sequencing.</title>
        <authorList>
            <person name="Singleton C.M."/>
            <person name="Petriglieri F."/>
            <person name="Kristensen J.M."/>
            <person name="Kirkegaard R.H."/>
            <person name="Michaelsen T.Y."/>
            <person name="Andersen M.H."/>
            <person name="Karst S.M."/>
            <person name="Dueholm M.S."/>
            <person name="Nielsen P.H."/>
            <person name="Albertsen M."/>
        </authorList>
    </citation>
    <scope>NUCLEOTIDE SEQUENCE</scope>
    <source>
        <strain evidence="9">Hirt_18-Q3-R61-65_BATAC.395</strain>
    </source>
</reference>
<organism evidence="9 10">
    <name type="scientific">Candidatus Proximibacter danicus</name>
    <dbReference type="NCBI Taxonomy" id="2954365"/>
    <lineage>
        <taxon>Bacteria</taxon>
        <taxon>Pseudomonadati</taxon>
        <taxon>Pseudomonadota</taxon>
        <taxon>Betaproteobacteria</taxon>
        <taxon>Candidatus Proximibacter</taxon>
    </lineage>
</organism>
<dbReference type="GO" id="GO:0022625">
    <property type="term" value="C:cytosolic large ribosomal subunit"/>
    <property type="evidence" value="ECO:0007669"/>
    <property type="project" value="TreeGrafter"/>
</dbReference>
<protein>
    <recommendedName>
        <fullName evidence="5">Large ribosomal subunit protein bL25</fullName>
    </recommendedName>
    <alternativeName>
        <fullName evidence="5">General stress protein CTC</fullName>
    </alternativeName>
</protein>
<accession>A0A9D7PR35</accession>
<dbReference type="CDD" id="cd00495">
    <property type="entry name" value="Ribosomal_L25_TL5_CTC"/>
    <property type="match status" value="1"/>
</dbReference>
<dbReference type="InterPro" id="IPR029751">
    <property type="entry name" value="Ribosomal_L25_dom"/>
</dbReference>
<proteinExistence type="inferred from homology"/>
<dbReference type="PANTHER" id="PTHR33284:SF1">
    <property type="entry name" value="RIBOSOMAL PROTEIN L25_GLN-TRNA SYNTHETASE, ANTI-CODON-BINDING DOMAIN-CONTAINING PROTEIN"/>
    <property type="match status" value="1"/>
</dbReference>
<dbReference type="InterPro" id="IPR020930">
    <property type="entry name" value="Ribosomal_uL5_bac-type"/>
</dbReference>
<dbReference type="HAMAP" id="MF_01334">
    <property type="entry name" value="Ribosomal_bL25_CTC"/>
    <property type="match status" value="1"/>
</dbReference>
<dbReference type="Proteomes" id="UP000886689">
    <property type="component" value="Unassembled WGS sequence"/>
</dbReference>
<dbReference type="Pfam" id="PF01386">
    <property type="entry name" value="Ribosomal_L25p"/>
    <property type="match status" value="1"/>
</dbReference>
<comment type="similarity">
    <text evidence="5">Belongs to the bacterial ribosomal protein bL25 family. CTC subfamily.</text>
</comment>
<comment type="caution">
    <text evidence="9">The sequence shown here is derived from an EMBL/GenBank/DDBJ whole genome shotgun (WGS) entry which is preliminary data.</text>
</comment>
<dbReference type="NCBIfam" id="NF004612">
    <property type="entry name" value="PRK05943.1"/>
    <property type="match status" value="1"/>
</dbReference>
<comment type="subunit">
    <text evidence="5">Part of the 50S ribosomal subunit; part of the 5S rRNA/L5/L18/L25 subcomplex. Contacts the 5S rRNA. Binds to the 5S rRNA independently of L5 and L18.</text>
</comment>
<dbReference type="SUPFAM" id="SSF50715">
    <property type="entry name" value="Ribosomal protein L25-like"/>
    <property type="match status" value="1"/>
</dbReference>
<dbReference type="AlphaFoldDB" id="A0A9D7PR35"/>
<sequence>MTFELKAQKRNDQGTGASRRLRRAGTVPGIVYGGAGAAEAIELDHNTILLNLRKEAFHASVLTLDIDGKQQPVLLRDNQMHPYKAIVLHVDFQRVDANQKLHQKVPFHFVNADVAPGVKLSGGLVSHALNELDISCLPANLPAFIEVDLKDLKVGQSIHVKDLTLPKGVTFVSHGQDNPVIVSVVAKKGGSDEVAAEAAPAA</sequence>
<dbReference type="InterPro" id="IPR020057">
    <property type="entry name" value="Ribosomal_bL25_b-dom"/>
</dbReference>
<dbReference type="HAMAP" id="MF_01336">
    <property type="entry name" value="Ribosomal_bL25"/>
    <property type="match status" value="1"/>
</dbReference>
<dbReference type="Gene3D" id="2.40.240.10">
    <property type="entry name" value="Ribosomal Protein L25, Chain P"/>
    <property type="match status" value="1"/>
</dbReference>
<keyword evidence="4 5" id="KW-0687">Ribonucleoprotein</keyword>
<evidence type="ECO:0000313" key="9">
    <source>
        <dbReference type="EMBL" id="MBK8523347.1"/>
    </source>
</evidence>
<evidence type="ECO:0000256" key="5">
    <source>
        <dbReference type="HAMAP-Rule" id="MF_01334"/>
    </source>
</evidence>
<dbReference type="Pfam" id="PF14693">
    <property type="entry name" value="Ribosomal_TL5_C"/>
    <property type="match status" value="1"/>
</dbReference>
<dbReference type="GO" id="GO:0003735">
    <property type="term" value="F:structural constituent of ribosome"/>
    <property type="evidence" value="ECO:0007669"/>
    <property type="project" value="InterPro"/>
</dbReference>
<dbReference type="GO" id="GO:0006412">
    <property type="term" value="P:translation"/>
    <property type="evidence" value="ECO:0007669"/>
    <property type="project" value="UniProtKB-UniRule"/>
</dbReference>
<dbReference type="NCBIfam" id="NF004128">
    <property type="entry name" value="PRK05618.1-2"/>
    <property type="match status" value="1"/>
</dbReference>
<dbReference type="NCBIfam" id="NF004130">
    <property type="entry name" value="PRK05618.1-5"/>
    <property type="match status" value="1"/>
</dbReference>
<dbReference type="InterPro" id="IPR001021">
    <property type="entry name" value="Ribosomal_bL25_long"/>
</dbReference>
<name>A0A9D7PR35_9PROT</name>
<evidence type="ECO:0000256" key="3">
    <source>
        <dbReference type="ARBA" id="ARBA00022980"/>
    </source>
</evidence>
<feature type="compositionally biased region" description="Basic and acidic residues" evidence="6">
    <location>
        <begin position="1"/>
        <end position="12"/>
    </location>
</feature>
<dbReference type="NCBIfam" id="TIGR00731">
    <property type="entry name" value="bL25_bact_ctc"/>
    <property type="match status" value="1"/>
</dbReference>
<dbReference type="PANTHER" id="PTHR33284">
    <property type="entry name" value="RIBOSOMAL PROTEIN L25/GLN-TRNA SYNTHETASE, ANTI-CODON-BINDING DOMAIN-CONTAINING PROTEIN"/>
    <property type="match status" value="1"/>
</dbReference>
<evidence type="ECO:0000256" key="6">
    <source>
        <dbReference type="SAM" id="MobiDB-lite"/>
    </source>
</evidence>
<evidence type="ECO:0000259" key="8">
    <source>
        <dbReference type="Pfam" id="PF14693"/>
    </source>
</evidence>
<dbReference type="InterPro" id="IPR037121">
    <property type="entry name" value="Ribosomal_bL25_C"/>
</dbReference>
<dbReference type="InterPro" id="IPR020056">
    <property type="entry name" value="Rbsml_bL25/Gln-tRNA_synth_N"/>
</dbReference>
<feature type="domain" description="Large ribosomal subunit protein bL25 beta" evidence="8">
    <location>
        <begin position="100"/>
        <end position="187"/>
    </location>
</feature>
<evidence type="ECO:0000313" key="10">
    <source>
        <dbReference type="Proteomes" id="UP000886689"/>
    </source>
</evidence>
<gene>
    <name evidence="5" type="primary">rplY</name>
    <name evidence="5" type="synonym">ctc</name>
    <name evidence="9" type="ORF">IPL58_04005</name>
</gene>
<keyword evidence="2 5" id="KW-0694">RNA-binding</keyword>
<keyword evidence="1 5" id="KW-0699">rRNA-binding</keyword>
<evidence type="ECO:0000256" key="1">
    <source>
        <dbReference type="ARBA" id="ARBA00022730"/>
    </source>
</evidence>
<dbReference type="Gene3D" id="2.170.120.20">
    <property type="entry name" value="Ribosomal protein L25, beta domain"/>
    <property type="match status" value="1"/>
</dbReference>
<dbReference type="InterPro" id="IPR020055">
    <property type="entry name" value="Ribosomal_bL25_short"/>
</dbReference>
<dbReference type="EMBL" id="JADJUC010000003">
    <property type="protein sequence ID" value="MBK8523347.1"/>
    <property type="molecule type" value="Genomic_DNA"/>
</dbReference>
<dbReference type="GO" id="GO:0008097">
    <property type="term" value="F:5S rRNA binding"/>
    <property type="evidence" value="ECO:0007669"/>
    <property type="project" value="InterPro"/>
</dbReference>
<evidence type="ECO:0000256" key="2">
    <source>
        <dbReference type="ARBA" id="ARBA00022884"/>
    </source>
</evidence>
<comment type="function">
    <text evidence="5">This is one of the proteins that binds to the 5S RNA in the ribosome where it forms part of the central protuberance.</text>
</comment>
<feature type="domain" description="Large ribosomal subunit protein bL25 L25" evidence="7">
    <location>
        <begin position="5"/>
        <end position="92"/>
    </location>
</feature>
<evidence type="ECO:0000259" key="7">
    <source>
        <dbReference type="Pfam" id="PF01386"/>
    </source>
</evidence>
<dbReference type="InterPro" id="IPR011035">
    <property type="entry name" value="Ribosomal_bL25/Gln-tRNA_synth"/>
</dbReference>
<keyword evidence="3 5" id="KW-0689">Ribosomal protein</keyword>
<feature type="region of interest" description="Disordered" evidence="6">
    <location>
        <begin position="1"/>
        <end position="20"/>
    </location>
</feature>